<sequence length="157" mass="17134">MVTGVTIARTRANGNQKWAAKKKYQTELLRCIRAFKRPDGLVQEGELAAVDAAVNAWSLAHAQAFHGSYGSCAETYPILSMVRKPQPGQTVLRLRGLALQPEEFQTGSAEAILASSLATEAKVSMLFPLLFVEACQGCQTMFEYLELPYDQLGPGEP</sequence>
<evidence type="ECO:0000313" key="1">
    <source>
        <dbReference type="EMBL" id="KIO19300.1"/>
    </source>
</evidence>
<protein>
    <submittedName>
        <fullName evidence="1">Uncharacterized protein</fullName>
    </submittedName>
</protein>
<accession>A0A0C3PWC2</accession>
<gene>
    <name evidence="1" type="ORF">M407DRAFT_31046</name>
</gene>
<dbReference type="HOGENOM" id="CLU_1679248_0_0_1"/>
<dbReference type="EMBL" id="KN823229">
    <property type="protein sequence ID" value="KIO19300.1"/>
    <property type="molecule type" value="Genomic_DNA"/>
</dbReference>
<dbReference type="Proteomes" id="UP000054248">
    <property type="component" value="Unassembled WGS sequence"/>
</dbReference>
<dbReference type="AlphaFoldDB" id="A0A0C3PWC2"/>
<reference evidence="1 2" key="1">
    <citation type="submission" date="2014-04" db="EMBL/GenBank/DDBJ databases">
        <authorList>
            <consortium name="DOE Joint Genome Institute"/>
            <person name="Kuo A."/>
            <person name="Girlanda M."/>
            <person name="Perotto S."/>
            <person name="Kohler A."/>
            <person name="Nagy L.G."/>
            <person name="Floudas D."/>
            <person name="Copeland A."/>
            <person name="Barry K.W."/>
            <person name="Cichocki N."/>
            <person name="Veneault-Fourrey C."/>
            <person name="LaButti K."/>
            <person name="Lindquist E.A."/>
            <person name="Lipzen A."/>
            <person name="Lundell T."/>
            <person name="Morin E."/>
            <person name="Murat C."/>
            <person name="Sun H."/>
            <person name="Tunlid A."/>
            <person name="Henrissat B."/>
            <person name="Grigoriev I.V."/>
            <person name="Hibbett D.S."/>
            <person name="Martin F."/>
            <person name="Nordberg H.P."/>
            <person name="Cantor M.N."/>
            <person name="Hua S.X."/>
        </authorList>
    </citation>
    <scope>NUCLEOTIDE SEQUENCE [LARGE SCALE GENOMIC DNA]</scope>
    <source>
        <strain evidence="1 2">MUT 4182</strain>
    </source>
</reference>
<reference evidence="2" key="2">
    <citation type="submission" date="2015-01" db="EMBL/GenBank/DDBJ databases">
        <title>Evolutionary Origins and Diversification of the Mycorrhizal Mutualists.</title>
        <authorList>
            <consortium name="DOE Joint Genome Institute"/>
            <consortium name="Mycorrhizal Genomics Consortium"/>
            <person name="Kohler A."/>
            <person name="Kuo A."/>
            <person name="Nagy L.G."/>
            <person name="Floudas D."/>
            <person name="Copeland A."/>
            <person name="Barry K.W."/>
            <person name="Cichocki N."/>
            <person name="Veneault-Fourrey C."/>
            <person name="LaButti K."/>
            <person name="Lindquist E.A."/>
            <person name="Lipzen A."/>
            <person name="Lundell T."/>
            <person name="Morin E."/>
            <person name="Murat C."/>
            <person name="Riley R."/>
            <person name="Ohm R."/>
            <person name="Sun H."/>
            <person name="Tunlid A."/>
            <person name="Henrissat B."/>
            <person name="Grigoriev I.V."/>
            <person name="Hibbett D.S."/>
            <person name="Martin F."/>
        </authorList>
    </citation>
    <scope>NUCLEOTIDE SEQUENCE [LARGE SCALE GENOMIC DNA]</scope>
    <source>
        <strain evidence="2">MUT 4182</strain>
    </source>
</reference>
<proteinExistence type="predicted"/>
<name>A0A0C3PWC2_9AGAM</name>
<evidence type="ECO:0000313" key="2">
    <source>
        <dbReference type="Proteomes" id="UP000054248"/>
    </source>
</evidence>
<organism evidence="1 2">
    <name type="scientific">Tulasnella calospora MUT 4182</name>
    <dbReference type="NCBI Taxonomy" id="1051891"/>
    <lineage>
        <taxon>Eukaryota</taxon>
        <taxon>Fungi</taxon>
        <taxon>Dikarya</taxon>
        <taxon>Basidiomycota</taxon>
        <taxon>Agaricomycotina</taxon>
        <taxon>Agaricomycetes</taxon>
        <taxon>Cantharellales</taxon>
        <taxon>Tulasnellaceae</taxon>
        <taxon>Tulasnella</taxon>
    </lineage>
</organism>
<keyword evidence="2" id="KW-1185">Reference proteome</keyword>